<feature type="transmembrane region" description="Helical" evidence="2">
    <location>
        <begin position="174"/>
        <end position="202"/>
    </location>
</feature>
<proteinExistence type="predicted"/>
<evidence type="ECO:0000256" key="2">
    <source>
        <dbReference type="SAM" id="Phobius"/>
    </source>
</evidence>
<feature type="region of interest" description="Disordered" evidence="1">
    <location>
        <begin position="212"/>
        <end position="236"/>
    </location>
</feature>
<keyword evidence="2" id="KW-0812">Transmembrane</keyword>
<dbReference type="EMBL" id="JADKPN010000001">
    <property type="protein sequence ID" value="MBF4761817.1"/>
    <property type="molecule type" value="Genomic_DNA"/>
</dbReference>
<reference evidence="3" key="1">
    <citation type="submission" date="2020-11" db="EMBL/GenBank/DDBJ databases">
        <title>Nocardioides sp. nov., isolated from Soil of Cynanchum wilfordii Hemsley rhizosphere.</title>
        <authorList>
            <person name="Lee J.-S."/>
            <person name="Suh M.K."/>
            <person name="Kim J.-S."/>
        </authorList>
    </citation>
    <scope>NUCLEOTIDE SEQUENCE</scope>
    <source>
        <strain evidence="3">KCTC 19275</strain>
    </source>
</reference>
<accession>A0A930YCM1</accession>
<gene>
    <name evidence="3" type="ORF">ISU07_01650</name>
</gene>
<evidence type="ECO:0000313" key="3">
    <source>
        <dbReference type="EMBL" id="MBF4761817.1"/>
    </source>
</evidence>
<dbReference type="AlphaFoldDB" id="A0A930YCM1"/>
<dbReference type="Proteomes" id="UP000640489">
    <property type="component" value="Unassembled WGS sequence"/>
</dbReference>
<protein>
    <submittedName>
        <fullName evidence="3">Uncharacterized protein</fullName>
    </submittedName>
</protein>
<evidence type="ECO:0000256" key="1">
    <source>
        <dbReference type="SAM" id="MobiDB-lite"/>
    </source>
</evidence>
<feature type="transmembrane region" description="Helical" evidence="2">
    <location>
        <begin position="137"/>
        <end position="162"/>
    </location>
</feature>
<keyword evidence="4" id="KW-1185">Reference proteome</keyword>
<feature type="transmembrane region" description="Helical" evidence="2">
    <location>
        <begin position="12"/>
        <end position="30"/>
    </location>
</feature>
<comment type="caution">
    <text evidence="3">The sequence shown here is derived from an EMBL/GenBank/DDBJ whole genome shotgun (WGS) entry which is preliminary data.</text>
</comment>
<keyword evidence="2" id="KW-0472">Membrane</keyword>
<dbReference type="RefSeq" id="WP_194705004.1">
    <property type="nucleotide sequence ID" value="NZ_JADKPN010000001.1"/>
</dbReference>
<name>A0A930YCM1_9ACTN</name>
<feature type="transmembrane region" description="Helical" evidence="2">
    <location>
        <begin position="70"/>
        <end position="91"/>
    </location>
</feature>
<organism evidence="3 4">
    <name type="scientific">Nocardioides islandensis</name>
    <dbReference type="NCBI Taxonomy" id="433663"/>
    <lineage>
        <taxon>Bacteria</taxon>
        <taxon>Bacillati</taxon>
        <taxon>Actinomycetota</taxon>
        <taxon>Actinomycetes</taxon>
        <taxon>Propionibacteriales</taxon>
        <taxon>Nocardioidaceae</taxon>
        <taxon>Nocardioides</taxon>
    </lineage>
</organism>
<sequence>MTYEREILIGRFAWVMSWVGLVGGQLHALARHNTADGKGDLDLPLTAAWSDPARKALAPLLDWANPDVVYLTYGKLWLPVFVAFTLAAFAVRRHRTPYGLERWAWRIALTGYVWACLSVFGDYWLQWGAHPAEPLLTITFVAGLPALLLTLVGSSLLGIALLRRGFRPRASSWLLALTFPLAFAIEMVTSMGSLALPVAFAFGLAGRRLGRSVGQSPDVVTESSTETAVPRDSART</sequence>
<evidence type="ECO:0000313" key="4">
    <source>
        <dbReference type="Proteomes" id="UP000640489"/>
    </source>
</evidence>
<keyword evidence="2" id="KW-1133">Transmembrane helix</keyword>
<feature type="transmembrane region" description="Helical" evidence="2">
    <location>
        <begin position="103"/>
        <end position="125"/>
    </location>
</feature>